<keyword evidence="2 4" id="KW-0863">Zinc-finger</keyword>
<keyword evidence="3" id="KW-0862">Zinc</keyword>
<comment type="caution">
    <text evidence="6">The sequence shown here is derived from an EMBL/GenBank/DDBJ whole genome shotgun (WGS) entry which is preliminary data.</text>
</comment>
<dbReference type="Proteomes" id="UP001058974">
    <property type="component" value="Chromosome 5"/>
</dbReference>
<dbReference type="GO" id="GO:0008270">
    <property type="term" value="F:zinc ion binding"/>
    <property type="evidence" value="ECO:0007669"/>
    <property type="project" value="UniProtKB-KW"/>
</dbReference>
<evidence type="ECO:0000256" key="1">
    <source>
        <dbReference type="ARBA" id="ARBA00022723"/>
    </source>
</evidence>
<accession>A0A9D4WUV0</accession>
<evidence type="ECO:0000313" key="6">
    <source>
        <dbReference type="EMBL" id="KAI5408182.1"/>
    </source>
</evidence>
<dbReference type="InterPro" id="IPR011011">
    <property type="entry name" value="Znf_FYVE_PHD"/>
</dbReference>
<dbReference type="PANTHER" id="PTHR46695">
    <property type="entry name" value="ZINC FINGER CCCH DOMAIN-CONTAINING PROTEIN 44-RELATED"/>
    <property type="match status" value="1"/>
</dbReference>
<dbReference type="SMART" id="SM00249">
    <property type="entry name" value="PHD"/>
    <property type="match status" value="1"/>
</dbReference>
<dbReference type="AlphaFoldDB" id="A0A9D4WUV0"/>
<sequence>MGKRNLKRKKEEIAEDCCFFCKDGGNMRVCDFKDCLKTYHAECVNEDASFLTSNNNWCCAVCGKCYYDVDFALVKRNRGFCRHCSKLAFLIEKNADVDSDGEKIDMKDPATFESYFVEYYEVIKRKEGLNSQNAYIA</sequence>
<reference evidence="6 7" key="1">
    <citation type="journal article" date="2022" name="Nat. Genet.">
        <title>Improved pea reference genome and pan-genome highlight genomic features and evolutionary characteristics.</title>
        <authorList>
            <person name="Yang T."/>
            <person name="Liu R."/>
            <person name="Luo Y."/>
            <person name="Hu S."/>
            <person name="Wang D."/>
            <person name="Wang C."/>
            <person name="Pandey M.K."/>
            <person name="Ge S."/>
            <person name="Xu Q."/>
            <person name="Li N."/>
            <person name="Li G."/>
            <person name="Huang Y."/>
            <person name="Saxena R.K."/>
            <person name="Ji Y."/>
            <person name="Li M."/>
            <person name="Yan X."/>
            <person name="He Y."/>
            <person name="Liu Y."/>
            <person name="Wang X."/>
            <person name="Xiang C."/>
            <person name="Varshney R.K."/>
            <person name="Ding H."/>
            <person name="Gao S."/>
            <person name="Zong X."/>
        </authorList>
    </citation>
    <scope>NUCLEOTIDE SEQUENCE [LARGE SCALE GENOMIC DNA]</scope>
    <source>
        <strain evidence="6 7">cv. Zhongwan 6</strain>
    </source>
</reference>
<organism evidence="6 7">
    <name type="scientific">Pisum sativum</name>
    <name type="common">Garden pea</name>
    <name type="synonym">Lathyrus oleraceus</name>
    <dbReference type="NCBI Taxonomy" id="3888"/>
    <lineage>
        <taxon>Eukaryota</taxon>
        <taxon>Viridiplantae</taxon>
        <taxon>Streptophyta</taxon>
        <taxon>Embryophyta</taxon>
        <taxon>Tracheophyta</taxon>
        <taxon>Spermatophyta</taxon>
        <taxon>Magnoliopsida</taxon>
        <taxon>eudicotyledons</taxon>
        <taxon>Gunneridae</taxon>
        <taxon>Pentapetalae</taxon>
        <taxon>rosids</taxon>
        <taxon>fabids</taxon>
        <taxon>Fabales</taxon>
        <taxon>Fabaceae</taxon>
        <taxon>Papilionoideae</taxon>
        <taxon>50 kb inversion clade</taxon>
        <taxon>NPAAA clade</taxon>
        <taxon>Hologalegina</taxon>
        <taxon>IRL clade</taxon>
        <taxon>Fabeae</taxon>
        <taxon>Lathyrus</taxon>
    </lineage>
</organism>
<feature type="non-terminal residue" evidence="6">
    <location>
        <position position="137"/>
    </location>
</feature>
<gene>
    <name evidence="6" type="ORF">KIW84_054131</name>
</gene>
<evidence type="ECO:0000259" key="5">
    <source>
        <dbReference type="PROSITE" id="PS50016"/>
    </source>
</evidence>
<dbReference type="PROSITE" id="PS50016">
    <property type="entry name" value="ZF_PHD_2"/>
    <property type="match status" value="1"/>
</dbReference>
<dbReference type="SUPFAM" id="SSF57903">
    <property type="entry name" value="FYVE/PHD zinc finger"/>
    <property type="match status" value="1"/>
</dbReference>
<evidence type="ECO:0000256" key="2">
    <source>
        <dbReference type="ARBA" id="ARBA00022771"/>
    </source>
</evidence>
<dbReference type="Gene3D" id="3.30.40.10">
    <property type="entry name" value="Zinc/RING finger domain, C3HC4 (zinc finger)"/>
    <property type="match status" value="1"/>
</dbReference>
<feature type="domain" description="PHD-type" evidence="5">
    <location>
        <begin position="15"/>
        <end position="65"/>
    </location>
</feature>
<keyword evidence="1" id="KW-0479">Metal-binding</keyword>
<dbReference type="InterPro" id="IPR001965">
    <property type="entry name" value="Znf_PHD"/>
</dbReference>
<dbReference type="PANTHER" id="PTHR46695:SF4">
    <property type="entry name" value="ZINC FINGER CCCH DOMAIN-CONTAINING PROTEIN 44"/>
    <property type="match status" value="1"/>
</dbReference>
<dbReference type="InterPro" id="IPR019787">
    <property type="entry name" value="Znf_PHD-finger"/>
</dbReference>
<proteinExistence type="predicted"/>
<dbReference type="Gramene" id="Psat05G0413100-T5">
    <property type="protein sequence ID" value="KAI5408182.1"/>
    <property type="gene ID" value="KIW84_054131"/>
</dbReference>
<name>A0A9D4WUV0_PEA</name>
<evidence type="ECO:0000256" key="4">
    <source>
        <dbReference type="PROSITE-ProRule" id="PRU00146"/>
    </source>
</evidence>
<protein>
    <recommendedName>
        <fullName evidence="5">PHD-type domain-containing protein</fullName>
    </recommendedName>
</protein>
<evidence type="ECO:0000256" key="3">
    <source>
        <dbReference type="ARBA" id="ARBA00022833"/>
    </source>
</evidence>
<dbReference type="InterPro" id="IPR013083">
    <property type="entry name" value="Znf_RING/FYVE/PHD"/>
</dbReference>
<dbReference type="EMBL" id="JAMSHJ010000005">
    <property type="protein sequence ID" value="KAI5408182.1"/>
    <property type="molecule type" value="Genomic_DNA"/>
</dbReference>
<keyword evidence="7" id="KW-1185">Reference proteome</keyword>
<evidence type="ECO:0000313" key="7">
    <source>
        <dbReference type="Proteomes" id="UP001058974"/>
    </source>
</evidence>